<name>W6YXS6_COCMI</name>
<proteinExistence type="predicted"/>
<reference evidence="2 3" key="1">
    <citation type="journal article" date="2013" name="PLoS Genet.">
        <title>Comparative genome structure, secondary metabolite, and effector coding capacity across Cochliobolus pathogens.</title>
        <authorList>
            <person name="Condon B.J."/>
            <person name="Leng Y."/>
            <person name="Wu D."/>
            <person name="Bushley K.E."/>
            <person name="Ohm R.A."/>
            <person name="Otillar R."/>
            <person name="Martin J."/>
            <person name="Schackwitz W."/>
            <person name="Grimwood J."/>
            <person name="MohdZainudin N."/>
            <person name="Xue C."/>
            <person name="Wang R."/>
            <person name="Manning V.A."/>
            <person name="Dhillon B."/>
            <person name="Tu Z.J."/>
            <person name="Steffenson B.J."/>
            <person name="Salamov A."/>
            <person name="Sun H."/>
            <person name="Lowry S."/>
            <person name="LaButti K."/>
            <person name="Han J."/>
            <person name="Copeland A."/>
            <person name="Lindquist E."/>
            <person name="Barry K."/>
            <person name="Schmutz J."/>
            <person name="Baker S.E."/>
            <person name="Ciuffetti L.M."/>
            <person name="Grigoriev I.V."/>
            <person name="Zhong S."/>
            <person name="Turgeon B.G."/>
        </authorList>
    </citation>
    <scope>NUCLEOTIDE SEQUENCE [LARGE SCALE GENOMIC DNA]</scope>
    <source>
        <strain evidence="2 3">ATCC 44560</strain>
    </source>
</reference>
<dbReference type="KEGG" id="bor:COCMIDRAFT_39540"/>
<sequence>MAMIAKNNAFGTGAPSWDLSFPAGALTAAEITAYCPHWLKSIDIINRFLCHGARTIHIAALLNEFRNFPDDRVFNTNSTLVMMSYAMRKAGFDGWTVTKHFDFTRDHFLPESGLNVTNFRTPCMTQPRNATSQGSNHSINQGVRPVAFKDLAKHVKKHPSGDDALDLARCVQYAVEHLDEVWLFPIDFQRLTAHLGGPATITPAHLDEQVFARRDDIKFPATKRKRSAAIKPTSNNKQPSSKPPTKMRKFINVLSTSGPSQPRKRGNDHLSKDTNSADGYEDGHEENEPFGQLAKKRKLPRGRSMFNSYVNDDEFLPDEAGTNGNIPTRDFSAPEQDELPQSEVDRSITLRKAREGKRAAVEPDTAAPQPDVEPNLGSPHLFEQYIQQYTESDVQLNTATTAVADTAATDSTIANTLPALLTPPIQPANHLQITEQNLHNYARRPFINISDMWNTALDYMRFDGPRQSAPYRELHTLGELNKNDISDWAENIRFAREQWVQFGTIWTEFEGHLEKIRKARLDWGWKSPEAIRVDANKASQAA</sequence>
<dbReference type="OrthoDB" id="3675232at2759"/>
<protein>
    <submittedName>
        <fullName evidence="2">Uncharacterized protein</fullName>
    </submittedName>
</protein>
<dbReference type="EMBL" id="KI964063">
    <property type="protein sequence ID" value="EUC42370.1"/>
    <property type="molecule type" value="Genomic_DNA"/>
</dbReference>
<dbReference type="HOGENOM" id="CLU_514821_0_0_1"/>
<evidence type="ECO:0000256" key="1">
    <source>
        <dbReference type="SAM" id="MobiDB-lite"/>
    </source>
</evidence>
<organism evidence="2 3">
    <name type="scientific">Bipolaris oryzae ATCC 44560</name>
    <dbReference type="NCBI Taxonomy" id="930090"/>
    <lineage>
        <taxon>Eukaryota</taxon>
        <taxon>Fungi</taxon>
        <taxon>Dikarya</taxon>
        <taxon>Ascomycota</taxon>
        <taxon>Pezizomycotina</taxon>
        <taxon>Dothideomycetes</taxon>
        <taxon>Pleosporomycetidae</taxon>
        <taxon>Pleosporales</taxon>
        <taxon>Pleosporineae</taxon>
        <taxon>Pleosporaceae</taxon>
        <taxon>Bipolaris</taxon>
    </lineage>
</organism>
<feature type="region of interest" description="Disordered" evidence="1">
    <location>
        <begin position="217"/>
        <end position="377"/>
    </location>
</feature>
<gene>
    <name evidence="2" type="ORF">COCMIDRAFT_39540</name>
</gene>
<dbReference type="Proteomes" id="UP000054032">
    <property type="component" value="Unassembled WGS sequence"/>
</dbReference>
<accession>W6YXS6</accession>
<feature type="compositionally biased region" description="Basic and acidic residues" evidence="1">
    <location>
        <begin position="343"/>
        <end position="361"/>
    </location>
</feature>
<dbReference type="AlphaFoldDB" id="W6YXS6"/>
<keyword evidence="3" id="KW-1185">Reference proteome</keyword>
<evidence type="ECO:0000313" key="2">
    <source>
        <dbReference type="EMBL" id="EUC42370.1"/>
    </source>
</evidence>
<evidence type="ECO:0000313" key="3">
    <source>
        <dbReference type="Proteomes" id="UP000054032"/>
    </source>
</evidence>
<dbReference type="GeneID" id="19123704"/>
<dbReference type="RefSeq" id="XP_007691096.1">
    <property type="nucleotide sequence ID" value="XM_007692906.1"/>
</dbReference>